<dbReference type="AlphaFoldDB" id="A0A081B6L5"/>
<dbReference type="Proteomes" id="UP000028702">
    <property type="component" value="Unassembled WGS sequence"/>
</dbReference>
<feature type="transmembrane region" description="Helical" evidence="1">
    <location>
        <begin position="12"/>
        <end position="29"/>
    </location>
</feature>
<proteinExistence type="predicted"/>
<name>A0A081B6L5_9HYPH</name>
<feature type="transmembrane region" description="Helical" evidence="1">
    <location>
        <begin position="35"/>
        <end position="54"/>
    </location>
</feature>
<sequence>MYGRINGSFQPVLVCLNIVMALALAVIFFGATALVIAALAAVPVVFGVLIHLTAPFSRT</sequence>
<keyword evidence="1" id="KW-1133">Transmembrane helix</keyword>
<dbReference type="EMBL" id="BBIO01000001">
    <property type="protein sequence ID" value="GAK43683.1"/>
    <property type="molecule type" value="Genomic_DNA"/>
</dbReference>
<evidence type="ECO:0000313" key="3">
    <source>
        <dbReference type="Proteomes" id="UP000028702"/>
    </source>
</evidence>
<organism evidence="2 3">
    <name type="scientific">Tepidicaulis marinus</name>
    <dbReference type="NCBI Taxonomy" id="1333998"/>
    <lineage>
        <taxon>Bacteria</taxon>
        <taxon>Pseudomonadati</taxon>
        <taxon>Pseudomonadota</taxon>
        <taxon>Alphaproteobacteria</taxon>
        <taxon>Hyphomicrobiales</taxon>
        <taxon>Parvibaculaceae</taxon>
        <taxon>Tepidicaulis</taxon>
    </lineage>
</organism>
<dbReference type="RefSeq" id="WP_045441786.1">
    <property type="nucleotide sequence ID" value="NZ_BBIO01000001.1"/>
</dbReference>
<accession>A0A081B6L5</accession>
<keyword evidence="1" id="KW-0812">Transmembrane</keyword>
<evidence type="ECO:0000256" key="1">
    <source>
        <dbReference type="SAM" id="Phobius"/>
    </source>
</evidence>
<reference evidence="2 3" key="1">
    <citation type="submission" date="2014-07" db="EMBL/GenBank/DDBJ databases">
        <title>Tepidicaulis marinum gen. nov., sp. nov., a novel marine bacterium denitrifying nitrate to nitrous oxide strictly under microaerobic conditions.</title>
        <authorList>
            <person name="Takeuchi M."/>
            <person name="Yamagishi T."/>
            <person name="Kamagata Y."/>
            <person name="Oshima K."/>
            <person name="Hattori M."/>
            <person name="Katayama T."/>
            <person name="Hanada S."/>
            <person name="Tamaki H."/>
            <person name="Marumo K."/>
            <person name="Maeda H."/>
            <person name="Nedachi M."/>
            <person name="Iwasaki W."/>
            <person name="Suwa Y."/>
            <person name="Sakata S."/>
        </authorList>
    </citation>
    <scope>NUCLEOTIDE SEQUENCE [LARGE SCALE GENOMIC DNA]</scope>
    <source>
        <strain evidence="2 3">MA2</strain>
    </source>
</reference>
<evidence type="ECO:0000313" key="2">
    <source>
        <dbReference type="EMBL" id="GAK43683.1"/>
    </source>
</evidence>
<keyword evidence="1" id="KW-0472">Membrane</keyword>
<keyword evidence="3" id="KW-1185">Reference proteome</keyword>
<gene>
    <name evidence="2" type="ORF">M2A_0182</name>
</gene>
<protein>
    <submittedName>
        <fullName evidence="2">Uncharacterized protein</fullName>
    </submittedName>
</protein>
<comment type="caution">
    <text evidence="2">The sequence shown here is derived from an EMBL/GenBank/DDBJ whole genome shotgun (WGS) entry which is preliminary data.</text>
</comment>